<accession>A0A1D1ZQS5</accession>
<dbReference type="Gene3D" id="3.30.300.20">
    <property type="match status" value="1"/>
</dbReference>
<evidence type="ECO:0008006" key="3">
    <source>
        <dbReference type="Google" id="ProtNLM"/>
    </source>
</evidence>
<dbReference type="PROSITE" id="PS01319">
    <property type="entry name" value="RBFA"/>
    <property type="match status" value="1"/>
</dbReference>
<reference evidence="2" key="1">
    <citation type="submission" date="2015-08" db="EMBL/GenBank/DDBJ databases">
        <authorList>
            <person name="Babu N.S."/>
            <person name="Beckwith C.J."/>
            <person name="Beseler K.G."/>
            <person name="Brison A."/>
            <person name="Carone J.V."/>
            <person name="Caskin T.P."/>
            <person name="Diamond M."/>
            <person name="Durham M.E."/>
            <person name="Foxe J.M."/>
            <person name="Go M."/>
            <person name="Henderson B.A."/>
            <person name="Jones I.B."/>
            <person name="McGettigan J.A."/>
            <person name="Micheletti S.J."/>
            <person name="Nasrallah M.E."/>
            <person name="Ortiz D."/>
            <person name="Piller C.R."/>
            <person name="Privatt S.R."/>
            <person name="Schneider S.L."/>
            <person name="Sharp S."/>
            <person name="Smith T.C."/>
            <person name="Stanton J.D."/>
            <person name="Ullery H.E."/>
            <person name="Wilson R.J."/>
            <person name="Serrano M.G."/>
            <person name="Buck G."/>
            <person name="Lee V."/>
            <person name="Wang Y."/>
            <person name="Carvalho R."/>
            <person name="Voegtly L."/>
            <person name="Shi R."/>
            <person name="Duckworth R."/>
            <person name="Johnson A."/>
            <person name="Loviza R."/>
            <person name="Walstead R."/>
            <person name="Shah Z."/>
            <person name="Kiflezghi M."/>
            <person name="Wade K."/>
            <person name="Ball S.L."/>
            <person name="Bradley K.W."/>
            <person name="Asai D.J."/>
            <person name="Bowman C.A."/>
            <person name="Russell D.A."/>
            <person name="Pope W.H."/>
            <person name="Jacobs-Sera D."/>
            <person name="Hendrix R.W."/>
            <person name="Hatfull G.F."/>
        </authorList>
    </citation>
    <scope>NUCLEOTIDE SEQUENCE</scope>
</reference>
<evidence type="ECO:0000313" key="2">
    <source>
        <dbReference type="EMBL" id="JAT69332.1"/>
    </source>
</evidence>
<dbReference type="AlphaFoldDB" id="A0A1D1ZQS5"/>
<dbReference type="InterPro" id="IPR023799">
    <property type="entry name" value="RbfA_dom_sf"/>
</dbReference>
<dbReference type="PANTHER" id="PTHR33515:SF1">
    <property type="entry name" value="RIBOSOME-BINDING FACTOR A, CHLOROPLASTIC-RELATED"/>
    <property type="match status" value="1"/>
</dbReference>
<sequence length="175" mass="19487">MRSACRPSPGHAFTSGAPPRVPCRRPQLVSPVCMAHPRRIAKVAKQIEREVGSLLIHDMVLQKAICPERRRGIDASMSAVASVTEVQLTRDMQVARVFLSIFSDEEGKAIALQGLQGLEGYVRRMVAREMGLRLIPELRFQLDDTMERSDRVQALLERVRAMEAGDEEAPPITLS</sequence>
<dbReference type="Pfam" id="PF02033">
    <property type="entry name" value="RBFA"/>
    <property type="match status" value="1"/>
</dbReference>
<dbReference type="EMBL" id="GDKF01009290">
    <property type="protein sequence ID" value="JAT69332.1"/>
    <property type="molecule type" value="Transcribed_RNA"/>
</dbReference>
<protein>
    <recommendedName>
        <fullName evidence="3">Ribosome-binding factor A, chloroplastic</fullName>
    </recommendedName>
</protein>
<dbReference type="HAMAP" id="MF_00003">
    <property type="entry name" value="RbfA"/>
    <property type="match status" value="1"/>
</dbReference>
<proteinExistence type="inferred from homology"/>
<dbReference type="GO" id="GO:0006364">
    <property type="term" value="P:rRNA processing"/>
    <property type="evidence" value="ECO:0007669"/>
    <property type="project" value="InterPro"/>
</dbReference>
<gene>
    <name evidence="2" type="ORF">g.34264</name>
</gene>
<organism evidence="2">
    <name type="scientific">Auxenochlorella protothecoides</name>
    <name type="common">Green microalga</name>
    <name type="synonym">Chlorella protothecoides</name>
    <dbReference type="NCBI Taxonomy" id="3075"/>
    <lineage>
        <taxon>Eukaryota</taxon>
        <taxon>Viridiplantae</taxon>
        <taxon>Chlorophyta</taxon>
        <taxon>core chlorophytes</taxon>
        <taxon>Trebouxiophyceae</taxon>
        <taxon>Chlorellales</taxon>
        <taxon>Chlorellaceae</taxon>
        <taxon>Auxenochlorella</taxon>
    </lineage>
</organism>
<name>A0A1D1ZQS5_AUXPR</name>
<dbReference type="PANTHER" id="PTHR33515">
    <property type="entry name" value="RIBOSOME-BINDING FACTOR A, CHLOROPLASTIC-RELATED"/>
    <property type="match status" value="1"/>
</dbReference>
<evidence type="ECO:0000256" key="1">
    <source>
        <dbReference type="SAM" id="MobiDB-lite"/>
    </source>
</evidence>
<feature type="region of interest" description="Disordered" evidence="1">
    <location>
        <begin position="1"/>
        <end position="20"/>
    </location>
</feature>
<dbReference type="InterPro" id="IPR020053">
    <property type="entry name" value="Ribosome-bd_factorA_CS"/>
</dbReference>
<dbReference type="GO" id="GO:0043024">
    <property type="term" value="F:ribosomal small subunit binding"/>
    <property type="evidence" value="ECO:0007669"/>
    <property type="project" value="TreeGrafter"/>
</dbReference>
<dbReference type="InterPro" id="IPR015946">
    <property type="entry name" value="KH_dom-like_a/b"/>
</dbReference>
<dbReference type="NCBIfam" id="TIGR00082">
    <property type="entry name" value="rbfA"/>
    <property type="match status" value="1"/>
</dbReference>
<dbReference type="InterPro" id="IPR000238">
    <property type="entry name" value="RbfA"/>
</dbReference>
<dbReference type="SUPFAM" id="SSF89919">
    <property type="entry name" value="Ribosome-binding factor A, RbfA"/>
    <property type="match status" value="1"/>
</dbReference>